<feature type="region of interest" description="Disordered" evidence="1">
    <location>
        <begin position="54"/>
        <end position="73"/>
    </location>
</feature>
<dbReference type="EMBL" id="ABDF02000004">
    <property type="protein sequence ID" value="EHK24205.1"/>
    <property type="molecule type" value="Genomic_DNA"/>
</dbReference>
<dbReference type="STRING" id="413071.G9MLF4"/>
<dbReference type="VEuPathDB" id="FungiDB:TRIVIDRAFT_61011"/>
<keyword evidence="3" id="KW-1185">Reference proteome</keyword>
<dbReference type="AlphaFoldDB" id="G9MLF4"/>
<dbReference type="RefSeq" id="XP_013958419.1">
    <property type="nucleotide sequence ID" value="XM_014102944.1"/>
</dbReference>
<dbReference type="InParanoid" id="G9MLF4"/>
<proteinExistence type="predicted"/>
<evidence type="ECO:0000313" key="2">
    <source>
        <dbReference type="EMBL" id="EHK24205.1"/>
    </source>
</evidence>
<gene>
    <name evidence="2" type="ORF">TRIVIDRAFT_61011</name>
</gene>
<protein>
    <submittedName>
        <fullName evidence="2">Uncharacterized protein</fullName>
    </submittedName>
</protein>
<reference evidence="2 3" key="1">
    <citation type="journal article" date="2011" name="Genome Biol.">
        <title>Comparative genome sequence analysis underscores mycoparasitism as the ancestral life style of Trichoderma.</title>
        <authorList>
            <person name="Kubicek C.P."/>
            <person name="Herrera-Estrella A."/>
            <person name="Seidl-Seiboth V."/>
            <person name="Martinez D.A."/>
            <person name="Druzhinina I.S."/>
            <person name="Thon M."/>
            <person name="Zeilinger S."/>
            <person name="Casas-Flores S."/>
            <person name="Horwitz B.A."/>
            <person name="Mukherjee P.K."/>
            <person name="Mukherjee M."/>
            <person name="Kredics L."/>
            <person name="Alcaraz L.D."/>
            <person name="Aerts A."/>
            <person name="Antal Z."/>
            <person name="Atanasova L."/>
            <person name="Cervantes-Badillo M.G."/>
            <person name="Challacombe J."/>
            <person name="Chertkov O."/>
            <person name="McCluskey K."/>
            <person name="Coulpier F."/>
            <person name="Deshpande N."/>
            <person name="von Doehren H."/>
            <person name="Ebbole D.J."/>
            <person name="Esquivel-Naranjo E.U."/>
            <person name="Fekete E."/>
            <person name="Flipphi M."/>
            <person name="Glaser F."/>
            <person name="Gomez-Rodriguez E.Y."/>
            <person name="Gruber S."/>
            <person name="Han C."/>
            <person name="Henrissat B."/>
            <person name="Hermosa R."/>
            <person name="Hernandez-Onate M."/>
            <person name="Karaffa L."/>
            <person name="Kosti I."/>
            <person name="Le Crom S."/>
            <person name="Lindquist E."/>
            <person name="Lucas S."/>
            <person name="Luebeck M."/>
            <person name="Luebeck P.S."/>
            <person name="Margeot A."/>
            <person name="Metz B."/>
            <person name="Misra M."/>
            <person name="Nevalainen H."/>
            <person name="Omann M."/>
            <person name="Packer N."/>
            <person name="Perrone G."/>
            <person name="Uresti-Rivera E.E."/>
            <person name="Salamov A."/>
            <person name="Schmoll M."/>
            <person name="Seiboth B."/>
            <person name="Shapiro H."/>
            <person name="Sukno S."/>
            <person name="Tamayo-Ramos J.A."/>
            <person name="Tisch D."/>
            <person name="Wiest A."/>
            <person name="Wilkinson H.H."/>
            <person name="Zhang M."/>
            <person name="Coutinho P.M."/>
            <person name="Kenerley C.M."/>
            <person name="Monte E."/>
            <person name="Baker S.E."/>
            <person name="Grigoriev I.V."/>
        </authorList>
    </citation>
    <scope>NUCLEOTIDE SEQUENCE [LARGE SCALE GENOMIC DNA]</scope>
    <source>
        <strain evidence="3">Gv29-8 / FGSC 10586</strain>
    </source>
</reference>
<dbReference type="eggNOG" id="ENOG502T0DY">
    <property type="taxonomic scope" value="Eukaryota"/>
</dbReference>
<sequence>MLPGLALPTDVDDAHISVRFKYGIHTIFLFIDALAPFSSVTQDLLEVLKDRYPDGLTKSSATPDERTPVPDAANLTYGVLRVPTDPSKGWKPLKLGEDATNTPSKCGIKDNSIVAFAFAPDDEDDMDAEEGDAVFEVEWPQEDEELYEQRP</sequence>
<accession>G9MLF4</accession>
<evidence type="ECO:0000313" key="3">
    <source>
        <dbReference type="Proteomes" id="UP000007115"/>
    </source>
</evidence>
<dbReference type="Proteomes" id="UP000007115">
    <property type="component" value="Unassembled WGS sequence"/>
</dbReference>
<dbReference type="OMA" id="FEVEWPQ"/>
<comment type="caution">
    <text evidence="2">The sequence shown here is derived from an EMBL/GenBank/DDBJ whole genome shotgun (WGS) entry which is preliminary data.</text>
</comment>
<organism evidence="2 3">
    <name type="scientific">Hypocrea virens (strain Gv29-8 / FGSC 10586)</name>
    <name type="common">Gliocladium virens</name>
    <name type="synonym">Trichoderma virens</name>
    <dbReference type="NCBI Taxonomy" id="413071"/>
    <lineage>
        <taxon>Eukaryota</taxon>
        <taxon>Fungi</taxon>
        <taxon>Dikarya</taxon>
        <taxon>Ascomycota</taxon>
        <taxon>Pezizomycotina</taxon>
        <taxon>Sordariomycetes</taxon>
        <taxon>Hypocreomycetidae</taxon>
        <taxon>Hypocreales</taxon>
        <taxon>Hypocreaceae</taxon>
        <taxon>Trichoderma</taxon>
    </lineage>
</organism>
<name>G9MLF4_HYPVG</name>
<dbReference type="GeneID" id="25796162"/>
<dbReference type="OrthoDB" id="5376498at2759"/>
<evidence type="ECO:0000256" key="1">
    <source>
        <dbReference type="SAM" id="MobiDB-lite"/>
    </source>
</evidence>
<dbReference type="HOGENOM" id="CLU_096182_1_0_1"/>